<feature type="compositionally biased region" description="Polar residues" evidence="5">
    <location>
        <begin position="90"/>
        <end position="103"/>
    </location>
</feature>
<sequence>MSFKPIEPKRDEFRKYLERSGTIEALTQLFVKLFQETERPENPMEFIRDNFGDSILLQQQIKDLTWEVNELKDENKALKEILQKNGLDAPQTSGDNLQSQSAVSAVEMQEAINKENSKRSQNQKHSGSVDQQEPQ</sequence>
<keyword evidence="3" id="KW-0539">Nucleus</keyword>
<name>T1GSK4_MEGSC</name>
<evidence type="ECO:0000313" key="6">
    <source>
        <dbReference type="EnsemblMetazoa" id="MESCA006664-PA"/>
    </source>
</evidence>
<dbReference type="GO" id="GO:0003713">
    <property type="term" value="F:transcription coactivator activity"/>
    <property type="evidence" value="ECO:0007669"/>
    <property type="project" value="InterPro"/>
</dbReference>
<dbReference type="GO" id="GO:0005634">
    <property type="term" value="C:nucleus"/>
    <property type="evidence" value="ECO:0007669"/>
    <property type="project" value="UniProtKB-SubCell"/>
</dbReference>
<accession>T1GSK4</accession>
<evidence type="ECO:0000256" key="3">
    <source>
        <dbReference type="ARBA" id="ARBA00023242"/>
    </source>
</evidence>
<protein>
    <recommendedName>
        <fullName evidence="8">c-Myc-binding protein</fullName>
    </recommendedName>
</protein>
<evidence type="ECO:0000256" key="4">
    <source>
        <dbReference type="SAM" id="Coils"/>
    </source>
</evidence>
<keyword evidence="7" id="KW-1185">Reference proteome</keyword>
<dbReference type="EMBL" id="CAQQ02075683">
    <property type="status" value="NOT_ANNOTATED_CDS"/>
    <property type="molecule type" value="Genomic_DNA"/>
</dbReference>
<dbReference type="PANTHER" id="PTHR13168:SF0">
    <property type="entry name" value="C-MYC-BINDING PROTEIN"/>
    <property type="match status" value="1"/>
</dbReference>
<dbReference type="InterPro" id="IPR026060">
    <property type="entry name" value="AMY1"/>
</dbReference>
<reference evidence="6" key="2">
    <citation type="submission" date="2015-06" db="UniProtKB">
        <authorList>
            <consortium name="EnsemblMetazoa"/>
        </authorList>
    </citation>
    <scope>IDENTIFICATION</scope>
</reference>
<dbReference type="STRING" id="36166.T1GSK4"/>
<dbReference type="AlphaFoldDB" id="T1GSK4"/>
<proteinExistence type="inferred from homology"/>
<feature type="compositionally biased region" description="Polar residues" evidence="5">
    <location>
        <begin position="119"/>
        <end position="135"/>
    </location>
</feature>
<keyword evidence="4" id="KW-0175">Coiled coil</keyword>
<dbReference type="PANTHER" id="PTHR13168">
    <property type="entry name" value="ASSOCIATE OF C-MYC AMY-1"/>
    <property type="match status" value="1"/>
</dbReference>
<dbReference type="OMA" id="XESEEAT"/>
<evidence type="ECO:0000313" key="7">
    <source>
        <dbReference type="Proteomes" id="UP000015102"/>
    </source>
</evidence>
<dbReference type="Proteomes" id="UP000015102">
    <property type="component" value="Unassembled WGS sequence"/>
</dbReference>
<evidence type="ECO:0008006" key="8">
    <source>
        <dbReference type="Google" id="ProtNLM"/>
    </source>
</evidence>
<evidence type="ECO:0000256" key="5">
    <source>
        <dbReference type="SAM" id="MobiDB-lite"/>
    </source>
</evidence>
<dbReference type="PRINTS" id="PR02028">
    <property type="entry name" value="CMYCBINDINGP"/>
</dbReference>
<dbReference type="HOGENOM" id="CLU_1890965_0_0_1"/>
<evidence type="ECO:0000256" key="2">
    <source>
        <dbReference type="ARBA" id="ARBA00009389"/>
    </source>
</evidence>
<organism evidence="6 7">
    <name type="scientific">Megaselia scalaris</name>
    <name type="common">Humpbacked fly</name>
    <name type="synonym">Phora scalaris</name>
    <dbReference type="NCBI Taxonomy" id="36166"/>
    <lineage>
        <taxon>Eukaryota</taxon>
        <taxon>Metazoa</taxon>
        <taxon>Ecdysozoa</taxon>
        <taxon>Arthropoda</taxon>
        <taxon>Hexapoda</taxon>
        <taxon>Insecta</taxon>
        <taxon>Pterygota</taxon>
        <taxon>Neoptera</taxon>
        <taxon>Endopterygota</taxon>
        <taxon>Diptera</taxon>
        <taxon>Brachycera</taxon>
        <taxon>Muscomorpha</taxon>
        <taxon>Platypezoidea</taxon>
        <taxon>Phoridae</taxon>
        <taxon>Megaseliini</taxon>
        <taxon>Megaselia</taxon>
    </lineage>
</organism>
<comment type="similarity">
    <text evidence="2">Belongs to the AMY1 family.</text>
</comment>
<reference evidence="7" key="1">
    <citation type="submission" date="2013-02" db="EMBL/GenBank/DDBJ databases">
        <authorList>
            <person name="Hughes D."/>
        </authorList>
    </citation>
    <scope>NUCLEOTIDE SEQUENCE</scope>
    <source>
        <strain>Durham</strain>
        <strain evidence="7">NC isolate 2 -- Noor lab</strain>
    </source>
</reference>
<evidence type="ECO:0000256" key="1">
    <source>
        <dbReference type="ARBA" id="ARBA00004123"/>
    </source>
</evidence>
<feature type="coiled-coil region" evidence="4">
    <location>
        <begin position="54"/>
        <end position="81"/>
    </location>
</feature>
<dbReference type="EnsemblMetazoa" id="MESCA006664-RA">
    <property type="protein sequence ID" value="MESCA006664-PA"/>
    <property type="gene ID" value="MESCA006664"/>
</dbReference>
<comment type="subcellular location">
    <subcellularLocation>
        <location evidence="1">Nucleus</location>
    </subcellularLocation>
</comment>
<feature type="region of interest" description="Disordered" evidence="5">
    <location>
        <begin position="86"/>
        <end position="135"/>
    </location>
</feature>